<evidence type="ECO:0000256" key="1">
    <source>
        <dbReference type="SAM" id="MobiDB-lite"/>
    </source>
</evidence>
<feature type="compositionally biased region" description="Basic and acidic residues" evidence="1">
    <location>
        <begin position="1121"/>
        <end position="1146"/>
    </location>
</feature>
<feature type="compositionally biased region" description="Basic and acidic residues" evidence="1">
    <location>
        <begin position="66"/>
        <end position="76"/>
    </location>
</feature>
<dbReference type="OrthoDB" id="272985at2759"/>
<feature type="region of interest" description="Disordered" evidence="1">
    <location>
        <begin position="548"/>
        <end position="579"/>
    </location>
</feature>
<feature type="compositionally biased region" description="Polar residues" evidence="1">
    <location>
        <begin position="1218"/>
        <end position="1230"/>
    </location>
</feature>
<proteinExistence type="predicted"/>
<evidence type="ECO:0000313" key="3">
    <source>
        <dbReference type="Proteomes" id="UP000494256"/>
    </source>
</evidence>
<feature type="region of interest" description="Disordered" evidence="1">
    <location>
        <begin position="1824"/>
        <end position="1874"/>
    </location>
</feature>
<feature type="compositionally biased region" description="Polar residues" evidence="1">
    <location>
        <begin position="1449"/>
        <end position="1460"/>
    </location>
</feature>
<feature type="compositionally biased region" description="Basic and acidic residues" evidence="1">
    <location>
        <begin position="694"/>
        <end position="713"/>
    </location>
</feature>
<feature type="compositionally biased region" description="Acidic residues" evidence="1">
    <location>
        <begin position="1030"/>
        <end position="1041"/>
    </location>
</feature>
<feature type="region of interest" description="Disordered" evidence="1">
    <location>
        <begin position="974"/>
        <end position="1239"/>
    </location>
</feature>
<accession>A0A8S1A993</accession>
<sequence>MEEEIGVKVTRLRRRLSVEAEDVKSPSTQSTPTKKRGGRLAAKPQLELIDENASEIEKPKRTRKPTMRDAEPEEKAVTPSRRSTRIRSNTSIVSETPLETEDKGTPSRRITRIKSNTSIVADTTQHVDSPRAKRAARRTSQVGSDNEAPVTPGRTTRRTRKDSTSSVDKQGDPNLEKLGPQVKEVIVEETENNIKDLTNKDTPAKERNESPTTRKSPRLIEKTGKRSSLDLENKYELESVKESNGVKSDSADASIVSSLDTPKINKSHEEINLSISSSNLIKQLDDEVKTGNAYLNKTASALGESQTKSKRRRTKSWTTLALNSSNNDNFLSDTEATIKKNKANSNTANVSSYREGVINTSTISIKKTEEQCDIKDNSLNSSIKSEKKKKKRHDNSILDNETRAPIANTLADLNKSDANDKDLPSQTDDPNFTERFFREAPSGPVESLVYIEDSDSNAGAAEKGSVLQNIESGDQCVPVVENQLEDDISKEKKNNCSYEPMDIDETMPENVSLSVFTDKNASEIKAPSLLKRKSLQNISVTDNINIDHNHKSRRKSNISDLESDNETTQNKSMKKALTAASACTDPTDMLINKSKRKSINNCTEEVDEKLEDNSSNPDCNSTLNKSKTKSSISNFATSDDIGNNSLSSSSYDDSGNKSTTKVQRKSAIMNSSIDKNKSKRKSLLSYVAGEDNSEIKRNHDGSFDLDDIHKDNNDTMGSTDSKSIPSTNVNASITKLDVSNKNESVINESYNKTKKGSIASEATHDKSTRKSSLNTVTDNDELDSGFNKSNNYDDNSNLGSNKSKRKSSNTSDSNVGNNFNKYQKGSSDLINSSSDKLNNKSKRKSSISKTDVDDSIDSALNKSCNKSKRKSSILNMESQIFEKSNNENKSTLVLSQIKDVSETNVTKELYELNESRNCNEQLSQSANVPNVIKDKENNKKNLSLTYSTSTPLQQKPVKKIGMQINSSIITPNTTKIKNNSALNGSKKDTSDISQNDASELSDGESEGSSEDDNEASSEEESIHKSKLIEDEAEEASDDYESGDSRDQDAREYEEQHEIVEKGVTLDSEDEDFSDDSEYEKDSFVVDSEEEDGELLSGSGDDLSMSADELSMSAKSKKKFNDRKIKEQKKASREMFEARHKLNKSDNKTNSNKKLNRQRLESSESESDIKICNKPKKNKRARIDSSQDITITQSDHDTSEFKQKKKASRRLSDSVCEENATNESEISIHGNNETDKDDPLSLHGIIKEEPKTPQKDSNISTVSIANVEIEAVDIQNNISILKSNQTTDPLQTTSATDCVDVSEESISENEEITENYNSVLNYLNVKSIKVKSLDMSFNLDKKAKRKDKDPIIDQLNLTQTKNLKSRKLNSDLKDKKIMEKVNKSINTQEEGSSDSIDMKLLFNDDSTDSDVKVSSEKENKASVEEFIPLKRALGKTNILEKTDSTCGAATIPNESSDLNLSKSKKVKHTVPLPEKTEDKENEDNVNFFIDTTGTYIGMDKSVDTSSRVSGKKKRKNEVSVNAKSDDDSNDAPLEVSYQSDKNKQNLNTSHTEEQEIVTTDIKTPVSVKKNKKNKKSLNNSQLIEHTDDVSNDAPLEVSNPSDKNKDKSKQNLNNSHTSQQDIVTSDIKTPVSAKKNKKIKKGLNNSQVIEHKDDDFNYTLPEVSNQRDSHTGEQENVTTDVKTPVSAKKNKKNKKSLDTSRVTENTEIDAQGDYARNISIENKKTHKQLTVTEQSLAVKKTDVGEVENVVTEEDISKKRKRKPTNESIEETTEIDNAGAPEGPNESFKTINQKKKRKISHTINNENVEEKVPDAVIEKKELLPVSKSKKKSKTAAVQNPVQDSHDSTKKSKKRKERDDDEGEKSSKVIKQNSLDKVHVPRLSTNVLKQLDDNPRKFETMDNIISTTSFKVEETKKRRNKPSNYLEQSVYLNDSREEQRKNKTVKAPKVLPFIPTASTSDYGFTTNFKVNVIPQETQFVAQSSDVYNFKQDYLQKNRIKKLGTFEKYKRHRTIKLSKF</sequence>
<feature type="compositionally biased region" description="Basic and acidic residues" evidence="1">
    <location>
        <begin position="218"/>
        <end position="227"/>
    </location>
</feature>
<feature type="compositionally biased region" description="Low complexity" evidence="1">
    <location>
        <begin position="620"/>
        <end position="658"/>
    </location>
</feature>
<feature type="compositionally biased region" description="Polar residues" evidence="1">
    <location>
        <begin position="1183"/>
        <end position="1192"/>
    </location>
</feature>
<protein>
    <recommendedName>
        <fullName evidence="4">Protein slender lobes</fullName>
    </recommendedName>
</protein>
<feature type="region of interest" description="Disordered" evidence="1">
    <location>
        <begin position="694"/>
        <end position="727"/>
    </location>
</feature>
<feature type="compositionally biased region" description="Polar residues" evidence="1">
    <location>
        <begin position="815"/>
        <end position="825"/>
    </location>
</feature>
<feature type="compositionally biased region" description="Acidic residues" evidence="1">
    <location>
        <begin position="1066"/>
        <end position="1078"/>
    </location>
</feature>
<feature type="compositionally biased region" description="Basic and acidic residues" evidence="1">
    <location>
        <begin position="192"/>
        <end position="209"/>
    </location>
</feature>
<feature type="region of interest" description="Disordered" evidence="1">
    <location>
        <begin position="1449"/>
        <end position="1483"/>
    </location>
</feature>
<organism evidence="2 3">
    <name type="scientific">Arctia plantaginis</name>
    <name type="common">Wood tiger moth</name>
    <name type="synonym">Phalaena plantaginis</name>
    <dbReference type="NCBI Taxonomy" id="874455"/>
    <lineage>
        <taxon>Eukaryota</taxon>
        <taxon>Metazoa</taxon>
        <taxon>Ecdysozoa</taxon>
        <taxon>Arthropoda</taxon>
        <taxon>Hexapoda</taxon>
        <taxon>Insecta</taxon>
        <taxon>Pterygota</taxon>
        <taxon>Neoptera</taxon>
        <taxon>Endopterygota</taxon>
        <taxon>Lepidoptera</taxon>
        <taxon>Glossata</taxon>
        <taxon>Ditrysia</taxon>
        <taxon>Noctuoidea</taxon>
        <taxon>Erebidae</taxon>
        <taxon>Arctiinae</taxon>
        <taxon>Arctia</taxon>
    </lineage>
</organism>
<feature type="region of interest" description="Disordered" evidence="1">
    <location>
        <begin position="17"/>
        <end position="227"/>
    </location>
</feature>
<comment type="caution">
    <text evidence="2">The sequence shown here is derived from an EMBL/GenBank/DDBJ whole genome shotgun (WGS) entry which is preliminary data.</text>
</comment>
<feature type="compositionally biased region" description="Polar residues" evidence="1">
    <location>
        <begin position="714"/>
        <end position="727"/>
    </location>
</feature>
<feature type="compositionally biased region" description="Polar residues" evidence="1">
    <location>
        <begin position="974"/>
        <end position="983"/>
    </location>
</feature>
<feature type="compositionally biased region" description="Basic and acidic residues" evidence="1">
    <location>
        <begin position="414"/>
        <end position="423"/>
    </location>
</feature>
<feature type="region of interest" description="Disordered" evidence="1">
    <location>
        <begin position="754"/>
        <end position="869"/>
    </location>
</feature>
<reference evidence="2 3" key="1">
    <citation type="submission" date="2020-04" db="EMBL/GenBank/DDBJ databases">
        <authorList>
            <person name="Wallbank WR R."/>
            <person name="Pardo Diaz C."/>
            <person name="Kozak K."/>
            <person name="Martin S."/>
            <person name="Jiggins C."/>
            <person name="Moest M."/>
            <person name="Warren A I."/>
            <person name="Byers J.R.P. K."/>
            <person name="Montejo-Kovacevich G."/>
            <person name="Yen C E."/>
        </authorList>
    </citation>
    <scope>NUCLEOTIDE SEQUENCE [LARGE SCALE GENOMIC DNA]</scope>
</reference>
<feature type="compositionally biased region" description="Acidic residues" evidence="1">
    <location>
        <begin position="999"/>
        <end position="1019"/>
    </location>
</feature>
<gene>
    <name evidence="2" type="ORF">APLA_LOCUS10240</name>
</gene>
<feature type="region of interest" description="Disordered" evidence="1">
    <location>
        <begin position="1748"/>
        <end position="1797"/>
    </location>
</feature>
<feature type="compositionally biased region" description="Polar residues" evidence="1">
    <location>
        <begin position="1535"/>
        <end position="1548"/>
    </location>
</feature>
<feature type="compositionally biased region" description="Basic and acidic residues" evidence="1">
    <location>
        <begin position="1020"/>
        <end position="1029"/>
    </location>
</feature>
<feature type="compositionally biased region" description="Basic and acidic residues" evidence="1">
    <location>
        <begin position="1157"/>
        <end position="1170"/>
    </location>
</feature>
<dbReference type="Proteomes" id="UP000494256">
    <property type="component" value="Unassembled WGS sequence"/>
</dbReference>
<dbReference type="EMBL" id="CADEBD010000314">
    <property type="protein sequence ID" value="CAB3243137.1"/>
    <property type="molecule type" value="Genomic_DNA"/>
</dbReference>
<evidence type="ECO:0008006" key="4">
    <source>
        <dbReference type="Google" id="ProtNLM"/>
    </source>
</evidence>
<feature type="compositionally biased region" description="Basic and acidic residues" evidence="1">
    <location>
        <begin position="1042"/>
        <end position="1060"/>
    </location>
</feature>
<feature type="region of interest" description="Disordered" evidence="1">
    <location>
        <begin position="1498"/>
        <end position="1701"/>
    </location>
</feature>
<feature type="region of interest" description="Disordered" evidence="1">
    <location>
        <begin position="606"/>
        <end position="681"/>
    </location>
</feature>
<feature type="compositionally biased region" description="Low complexity" evidence="1">
    <location>
        <begin position="1094"/>
        <end position="1103"/>
    </location>
</feature>
<evidence type="ECO:0000313" key="2">
    <source>
        <dbReference type="EMBL" id="CAB3243137.1"/>
    </source>
</evidence>
<feature type="compositionally biased region" description="Polar residues" evidence="1">
    <location>
        <begin position="113"/>
        <end position="127"/>
    </location>
</feature>
<feature type="compositionally biased region" description="Polar residues" evidence="1">
    <location>
        <begin position="1615"/>
        <end position="1626"/>
    </location>
</feature>
<name>A0A8S1A993_ARCPL</name>
<feature type="compositionally biased region" description="Low complexity" evidence="1">
    <location>
        <begin position="826"/>
        <end position="836"/>
    </location>
</feature>
<feature type="region of interest" description="Disordered" evidence="1">
    <location>
        <begin position="383"/>
        <end position="433"/>
    </location>
</feature>